<dbReference type="InterPro" id="IPR001119">
    <property type="entry name" value="SLH_dom"/>
</dbReference>
<dbReference type="CDD" id="cd16913">
    <property type="entry name" value="YkuD_like"/>
    <property type="match status" value="1"/>
</dbReference>
<evidence type="ECO:0000313" key="7">
    <source>
        <dbReference type="Proteomes" id="UP001287282"/>
    </source>
</evidence>
<comment type="pathway">
    <text evidence="2">Cell wall biogenesis; peptidoglycan biosynthesis.</text>
</comment>
<evidence type="ECO:0000256" key="1">
    <source>
        <dbReference type="ARBA" id="ARBA00022729"/>
    </source>
</evidence>
<feature type="active site" description="Proton donor/acceptor" evidence="2">
    <location>
        <position position="359"/>
    </location>
</feature>
<feature type="signal peptide" evidence="3">
    <location>
        <begin position="1"/>
        <end position="25"/>
    </location>
</feature>
<feature type="domain" description="L,D-TPase catalytic" evidence="5">
    <location>
        <begin position="220"/>
        <end position="396"/>
    </location>
</feature>
<keyword evidence="2" id="KW-0133">Cell shape</keyword>
<name>A0ABU3X967_9BACI</name>
<feature type="domain" description="SLH" evidence="4">
    <location>
        <begin position="91"/>
        <end position="149"/>
    </location>
</feature>
<dbReference type="Pfam" id="PF00395">
    <property type="entry name" value="SLH"/>
    <property type="match status" value="3"/>
</dbReference>
<evidence type="ECO:0000256" key="2">
    <source>
        <dbReference type="PROSITE-ProRule" id="PRU01373"/>
    </source>
</evidence>
<dbReference type="InterPro" id="IPR005490">
    <property type="entry name" value="LD_TPept_cat_dom"/>
</dbReference>
<dbReference type="PROSITE" id="PS52029">
    <property type="entry name" value="LD_TPASE"/>
    <property type="match status" value="1"/>
</dbReference>
<keyword evidence="2" id="KW-0961">Cell wall biogenesis/degradation</keyword>
<keyword evidence="2" id="KW-0573">Peptidoglycan synthesis</keyword>
<evidence type="ECO:0000259" key="4">
    <source>
        <dbReference type="PROSITE" id="PS51272"/>
    </source>
</evidence>
<evidence type="ECO:0000313" key="6">
    <source>
        <dbReference type="EMBL" id="MDV2684343.1"/>
    </source>
</evidence>
<dbReference type="PROSITE" id="PS51272">
    <property type="entry name" value="SLH"/>
    <property type="match status" value="3"/>
</dbReference>
<proteinExistence type="predicted"/>
<feature type="active site" description="Nucleophile" evidence="2">
    <location>
        <position position="371"/>
    </location>
</feature>
<keyword evidence="1 3" id="KW-0732">Signal</keyword>
<keyword evidence="7" id="KW-1185">Reference proteome</keyword>
<accession>A0ABU3X967</accession>
<dbReference type="PANTHER" id="PTHR38589:SF1">
    <property type="entry name" value="BLR0621 PROTEIN"/>
    <property type="match status" value="1"/>
</dbReference>
<dbReference type="EMBL" id="JAWJBA010000002">
    <property type="protein sequence ID" value="MDV2684343.1"/>
    <property type="molecule type" value="Genomic_DNA"/>
</dbReference>
<organism evidence="6 7">
    <name type="scientific">Alkalihalophilus lindianensis</name>
    <dbReference type="NCBI Taxonomy" id="1630542"/>
    <lineage>
        <taxon>Bacteria</taxon>
        <taxon>Bacillati</taxon>
        <taxon>Bacillota</taxon>
        <taxon>Bacilli</taxon>
        <taxon>Bacillales</taxon>
        <taxon>Bacillaceae</taxon>
        <taxon>Alkalihalophilus</taxon>
    </lineage>
</organism>
<dbReference type="PANTHER" id="PTHR38589">
    <property type="entry name" value="BLR0621 PROTEIN"/>
    <property type="match status" value="1"/>
</dbReference>
<reference evidence="6 7" key="1">
    <citation type="submission" date="2023-10" db="EMBL/GenBank/DDBJ databases">
        <title>Screening of Alkalihalobacillus lindianensis BZ-TG-R113 and Its Alleviation of Salt Stress on Rapeseed Growth.</title>
        <authorList>
            <person name="Zhao B."/>
            <person name="Guo T."/>
        </authorList>
    </citation>
    <scope>NUCLEOTIDE SEQUENCE [LARGE SCALE GENOMIC DNA]</scope>
    <source>
        <strain evidence="6 7">BZ-TG-R113</strain>
    </source>
</reference>
<sequence>MRKLNNPFILLFFALLMLSSGPVTSAATQFNDVNNSFWAKDEITYLANQSIIRGYDDGSFKPNNTVTRTQAAIMLVNSLGISTENRPAVQFNDIKDDFHAYEYVAAVSDEGIMNGSNGNFRPNEALTRGQMAAIIDRAFKLPRYQEEKQFTDIGRDFTFYTSIQNLAYNRITTGYEEDQSFRPNASSTRAQFSVFLARVLDDTFKPEIQEDTVDQIIVVSTSNLSAQRATLRTYERVNGKLERKFAPMGAVVGYNGIGQNKREGDGQTPMGTYDMGMAFGTAAPPRGTRSTYQRMTSDDYWIDDVNSPDYNQWKRYTGNPSSKWNSFERMNIDLYKYGMVIEYNTKPIVPGHGSAIFLHKWRGSTSPTAGCVAVSETNLVELLKWIDPKKSPTIIITLEDRFMSELDRYR</sequence>
<evidence type="ECO:0000259" key="5">
    <source>
        <dbReference type="PROSITE" id="PS52029"/>
    </source>
</evidence>
<gene>
    <name evidence="6" type="ORF">RYX56_08170</name>
</gene>
<feature type="domain" description="SLH" evidence="4">
    <location>
        <begin position="26"/>
        <end position="89"/>
    </location>
</feature>
<dbReference type="Pfam" id="PF03734">
    <property type="entry name" value="YkuD"/>
    <property type="match status" value="1"/>
</dbReference>
<dbReference type="RefSeq" id="WP_317121580.1">
    <property type="nucleotide sequence ID" value="NZ_JAWJBA010000002.1"/>
</dbReference>
<feature type="chain" id="PRO_5046275024" evidence="3">
    <location>
        <begin position="26"/>
        <end position="410"/>
    </location>
</feature>
<dbReference type="Proteomes" id="UP001287282">
    <property type="component" value="Unassembled WGS sequence"/>
</dbReference>
<comment type="caution">
    <text evidence="6">The sequence shown here is derived from an EMBL/GenBank/DDBJ whole genome shotgun (WGS) entry which is preliminary data.</text>
</comment>
<evidence type="ECO:0000256" key="3">
    <source>
        <dbReference type="SAM" id="SignalP"/>
    </source>
</evidence>
<feature type="domain" description="SLH" evidence="4">
    <location>
        <begin position="150"/>
        <end position="210"/>
    </location>
</feature>
<protein>
    <submittedName>
        <fullName evidence="6">S-layer homology domain-containing protein</fullName>
    </submittedName>
</protein>